<keyword evidence="2" id="KW-0812">Transmembrane</keyword>
<comment type="caution">
    <text evidence="3">The sequence shown here is derived from an EMBL/GenBank/DDBJ whole genome shotgun (WGS) entry which is preliminary data.</text>
</comment>
<name>A0A4Q4SWW9_9PEZI</name>
<dbReference type="EMBL" id="QJNU01001038">
    <property type="protein sequence ID" value="RYO80615.1"/>
    <property type="molecule type" value="Genomic_DNA"/>
</dbReference>
<evidence type="ECO:0000313" key="3">
    <source>
        <dbReference type="EMBL" id="RYO80615.1"/>
    </source>
</evidence>
<organism evidence="3 4">
    <name type="scientific">Monosporascus ibericus</name>
    <dbReference type="NCBI Taxonomy" id="155417"/>
    <lineage>
        <taxon>Eukaryota</taxon>
        <taxon>Fungi</taxon>
        <taxon>Dikarya</taxon>
        <taxon>Ascomycota</taxon>
        <taxon>Pezizomycotina</taxon>
        <taxon>Sordariomycetes</taxon>
        <taxon>Xylariomycetidae</taxon>
        <taxon>Xylariales</taxon>
        <taxon>Xylariales incertae sedis</taxon>
        <taxon>Monosporascus</taxon>
    </lineage>
</organism>
<dbReference type="Proteomes" id="UP000293360">
    <property type="component" value="Unassembled WGS sequence"/>
</dbReference>
<feature type="compositionally biased region" description="Low complexity" evidence="1">
    <location>
        <begin position="187"/>
        <end position="211"/>
    </location>
</feature>
<reference evidence="3 4" key="1">
    <citation type="submission" date="2018-06" db="EMBL/GenBank/DDBJ databases">
        <title>Complete Genomes of Monosporascus.</title>
        <authorList>
            <person name="Robinson A.J."/>
            <person name="Natvig D.O."/>
        </authorList>
    </citation>
    <scope>NUCLEOTIDE SEQUENCE [LARGE SCALE GENOMIC DNA]</scope>
    <source>
        <strain evidence="3 4">CBS 110550</strain>
    </source>
</reference>
<dbReference type="OrthoDB" id="4751990at2759"/>
<feature type="transmembrane region" description="Helical" evidence="2">
    <location>
        <begin position="224"/>
        <end position="245"/>
    </location>
</feature>
<dbReference type="STRING" id="155417.A0A4Q4SWW9"/>
<protein>
    <submittedName>
        <fullName evidence="3">Uncharacterized protein</fullName>
    </submittedName>
</protein>
<sequence>MGGWGGSGGRPSWGDECEAATAPVDLSGTIFEPREDATYFPGDLIHLSWQSGIRSNVLTVDGPPWAGGFHPANWQWSAYLQSEGLATKLTILESQNFTFGYDVAWKVLEDCSNTAINQSWTIPSGLDSTETVFNVVVVNMTDPETRRSTTGSAFMIKSTGSASARTNTASAGSSASELRVVAATAAPTPEGSSTSSVSTATPTVTPSSTEEITQGQSLSGGAKAGIGVAISVSALFFMFALFLFWKRHRRPENANPEAGRAELDGGGEKHALETEATVPRELATDSSEKAGSPVMLTDGYDPLTPRYTSGPIELPADMAVEMPADVPMKMSIGMTGNE</sequence>
<keyword evidence="2" id="KW-1133">Transmembrane helix</keyword>
<evidence type="ECO:0000313" key="4">
    <source>
        <dbReference type="Proteomes" id="UP000293360"/>
    </source>
</evidence>
<evidence type="ECO:0000256" key="2">
    <source>
        <dbReference type="SAM" id="Phobius"/>
    </source>
</evidence>
<proteinExistence type="predicted"/>
<keyword evidence="4" id="KW-1185">Reference proteome</keyword>
<keyword evidence="2" id="KW-0472">Membrane</keyword>
<gene>
    <name evidence="3" type="ORF">DL764_009876</name>
</gene>
<dbReference type="AlphaFoldDB" id="A0A4Q4SWW9"/>
<accession>A0A4Q4SWW9</accession>
<feature type="region of interest" description="Disordered" evidence="1">
    <location>
        <begin position="184"/>
        <end position="220"/>
    </location>
</feature>
<evidence type="ECO:0000256" key="1">
    <source>
        <dbReference type="SAM" id="MobiDB-lite"/>
    </source>
</evidence>
<feature type="region of interest" description="Disordered" evidence="1">
    <location>
        <begin position="276"/>
        <end position="302"/>
    </location>
</feature>